<keyword evidence="7" id="KW-0067">ATP-binding</keyword>
<sequence>MLIDEIASAVLKIISKYSIKKVTLFGSRADGTNYDDSDIDLIMEFNKPVSLITLSMVQIDLEDMLGVKVDVIHGPVMPGDMIEIRKEVVLYAA</sequence>
<dbReference type="PATRIC" id="fig|1235802.3.peg.2969"/>
<name>N2A8T0_9FIRM</name>
<keyword evidence="6" id="KW-0547">Nucleotide-binding</keyword>
<dbReference type="InterPro" id="IPR052038">
    <property type="entry name" value="Type-VII_TA_antitoxin"/>
</dbReference>
<comment type="caution">
    <text evidence="11">The sequence shown here is derived from an EMBL/GenBank/DDBJ whole genome shotgun (WGS) entry which is preliminary data.</text>
</comment>
<dbReference type="EMBL" id="AQFT01000087">
    <property type="protein sequence ID" value="EMZ25797.1"/>
    <property type="molecule type" value="Genomic_DNA"/>
</dbReference>
<dbReference type="eggNOG" id="COG1669">
    <property type="taxonomic scope" value="Bacteria"/>
</dbReference>
<evidence type="ECO:0000313" key="12">
    <source>
        <dbReference type="Proteomes" id="UP000012589"/>
    </source>
</evidence>
<dbReference type="SUPFAM" id="SSF81301">
    <property type="entry name" value="Nucleotidyltransferase"/>
    <property type="match status" value="1"/>
</dbReference>
<dbReference type="GO" id="GO:0005524">
    <property type="term" value="F:ATP binding"/>
    <property type="evidence" value="ECO:0007669"/>
    <property type="project" value="UniProtKB-KW"/>
</dbReference>
<dbReference type="Proteomes" id="UP000012589">
    <property type="component" value="Unassembled WGS sequence"/>
</dbReference>
<accession>N2A8T0</accession>
<keyword evidence="5" id="KW-0479">Metal-binding</keyword>
<evidence type="ECO:0000256" key="2">
    <source>
        <dbReference type="ARBA" id="ARBA00022649"/>
    </source>
</evidence>
<dbReference type="InterPro" id="IPR043519">
    <property type="entry name" value="NT_sf"/>
</dbReference>
<dbReference type="PANTHER" id="PTHR33571">
    <property type="entry name" value="SSL8005 PROTEIN"/>
    <property type="match status" value="1"/>
</dbReference>
<dbReference type="CDD" id="cd05403">
    <property type="entry name" value="NT_KNTase_like"/>
    <property type="match status" value="1"/>
</dbReference>
<evidence type="ECO:0000256" key="8">
    <source>
        <dbReference type="ARBA" id="ARBA00022842"/>
    </source>
</evidence>
<protein>
    <recommendedName>
        <fullName evidence="10">Polymerase nucleotidyl transferase domain-containing protein</fullName>
    </recommendedName>
</protein>
<keyword evidence="3" id="KW-0808">Transferase</keyword>
<dbReference type="GO" id="GO:0016779">
    <property type="term" value="F:nucleotidyltransferase activity"/>
    <property type="evidence" value="ECO:0007669"/>
    <property type="project" value="UniProtKB-KW"/>
</dbReference>
<dbReference type="PANTHER" id="PTHR33571:SF14">
    <property type="entry name" value="PROTEIN ADENYLYLTRANSFERASE MJ0435-RELATED"/>
    <property type="match status" value="1"/>
</dbReference>
<proteinExistence type="inferred from homology"/>
<organism evidence="11 12">
    <name type="scientific">Eubacterium plexicaudatum ASF492</name>
    <dbReference type="NCBI Taxonomy" id="1235802"/>
    <lineage>
        <taxon>Bacteria</taxon>
        <taxon>Bacillati</taxon>
        <taxon>Bacillota</taxon>
        <taxon>Clostridia</taxon>
        <taxon>Eubacteriales</taxon>
        <taxon>Eubacteriaceae</taxon>
        <taxon>Eubacterium</taxon>
    </lineage>
</organism>
<feature type="domain" description="Polymerase nucleotidyl transferase" evidence="10">
    <location>
        <begin position="10"/>
        <end position="75"/>
    </location>
</feature>
<evidence type="ECO:0000256" key="3">
    <source>
        <dbReference type="ARBA" id="ARBA00022679"/>
    </source>
</evidence>
<evidence type="ECO:0000256" key="9">
    <source>
        <dbReference type="ARBA" id="ARBA00038276"/>
    </source>
</evidence>
<evidence type="ECO:0000256" key="1">
    <source>
        <dbReference type="ARBA" id="ARBA00001946"/>
    </source>
</evidence>
<evidence type="ECO:0000256" key="5">
    <source>
        <dbReference type="ARBA" id="ARBA00022723"/>
    </source>
</evidence>
<evidence type="ECO:0000256" key="4">
    <source>
        <dbReference type="ARBA" id="ARBA00022695"/>
    </source>
</evidence>
<dbReference type="Gene3D" id="3.30.460.10">
    <property type="entry name" value="Beta Polymerase, domain 2"/>
    <property type="match status" value="1"/>
</dbReference>
<keyword evidence="12" id="KW-1185">Reference proteome</keyword>
<evidence type="ECO:0000259" key="10">
    <source>
        <dbReference type="Pfam" id="PF01909"/>
    </source>
</evidence>
<evidence type="ECO:0000256" key="7">
    <source>
        <dbReference type="ARBA" id="ARBA00022840"/>
    </source>
</evidence>
<evidence type="ECO:0000313" key="11">
    <source>
        <dbReference type="EMBL" id="EMZ25797.1"/>
    </source>
</evidence>
<comment type="similarity">
    <text evidence="9">Belongs to the MntA antitoxin family.</text>
</comment>
<evidence type="ECO:0000256" key="6">
    <source>
        <dbReference type="ARBA" id="ARBA00022741"/>
    </source>
</evidence>
<keyword evidence="8" id="KW-0460">Magnesium</keyword>
<dbReference type="GO" id="GO:0046872">
    <property type="term" value="F:metal ion binding"/>
    <property type="evidence" value="ECO:0007669"/>
    <property type="project" value="UniProtKB-KW"/>
</dbReference>
<keyword evidence="4" id="KW-0548">Nucleotidyltransferase</keyword>
<gene>
    <name evidence="11" type="ORF">C823_02813</name>
</gene>
<reference evidence="11 12" key="1">
    <citation type="journal article" date="2014" name="Genome Announc.">
        <title>Draft genome sequences of the altered schaedler flora, a defined bacterial community from gnotobiotic mice.</title>
        <authorList>
            <person name="Wannemuehler M.J."/>
            <person name="Overstreet A.M."/>
            <person name="Ward D.V."/>
            <person name="Phillips G.J."/>
        </authorList>
    </citation>
    <scope>NUCLEOTIDE SEQUENCE [LARGE SCALE GENOMIC DNA]</scope>
    <source>
        <strain evidence="11 12">ASF492</strain>
    </source>
</reference>
<dbReference type="Pfam" id="PF01909">
    <property type="entry name" value="NTP_transf_2"/>
    <property type="match status" value="1"/>
</dbReference>
<dbReference type="HOGENOM" id="CLU_130257_7_2_9"/>
<dbReference type="STRING" id="1235802.C823_02813"/>
<dbReference type="OrthoDB" id="5176171at2"/>
<dbReference type="AlphaFoldDB" id="N2A8T0"/>
<dbReference type="InterPro" id="IPR002934">
    <property type="entry name" value="Polymerase_NTP_transf_dom"/>
</dbReference>
<keyword evidence="2" id="KW-1277">Toxin-antitoxin system</keyword>
<comment type="cofactor">
    <cofactor evidence="1">
        <name>Mg(2+)</name>
        <dbReference type="ChEBI" id="CHEBI:18420"/>
    </cofactor>
</comment>